<dbReference type="Proteomes" id="UP000218598">
    <property type="component" value="Unassembled WGS sequence"/>
</dbReference>
<reference evidence="2" key="1">
    <citation type="journal article" date="2017" name="Elife">
        <title>Extensive horizontal gene transfer in cheese-associated bacteria.</title>
        <authorList>
            <person name="Bonham K.S."/>
            <person name="Wolfe B.E."/>
            <person name="Dutton R.J."/>
        </authorList>
    </citation>
    <scope>NUCLEOTIDE SEQUENCE [LARGE SCALE GENOMIC DNA]</scope>
    <source>
        <strain evidence="2">341_9</strain>
    </source>
</reference>
<name>A0A2A3YGN8_9MICO</name>
<dbReference type="OrthoDB" id="4788037at2"/>
<evidence type="ECO:0000313" key="3">
    <source>
        <dbReference type="Proteomes" id="UP000218598"/>
    </source>
</evidence>
<evidence type="ECO:0000256" key="1">
    <source>
        <dbReference type="SAM" id="MobiDB-lite"/>
    </source>
</evidence>
<proteinExistence type="predicted"/>
<dbReference type="EMBL" id="NRGR01000023">
    <property type="protein sequence ID" value="PCC38418.1"/>
    <property type="molecule type" value="Genomic_DNA"/>
</dbReference>
<feature type="region of interest" description="Disordered" evidence="1">
    <location>
        <begin position="476"/>
        <end position="523"/>
    </location>
</feature>
<dbReference type="RefSeq" id="WP_096197551.1">
    <property type="nucleotide sequence ID" value="NZ_NRGR01000023.1"/>
</dbReference>
<dbReference type="AlphaFoldDB" id="A0A2A3YGN8"/>
<keyword evidence="3" id="KW-1185">Reference proteome</keyword>
<dbReference type="InterPro" id="IPR003615">
    <property type="entry name" value="HNH_nuc"/>
</dbReference>
<evidence type="ECO:0000313" key="2">
    <source>
        <dbReference type="EMBL" id="PCC38418.1"/>
    </source>
</evidence>
<accession>A0A2A3YGN8</accession>
<protein>
    <submittedName>
        <fullName evidence="2">Uncharacterized protein</fullName>
    </submittedName>
</protein>
<organism evidence="2 3">
    <name type="scientific">Brachybacterium alimentarium</name>
    <dbReference type="NCBI Taxonomy" id="47845"/>
    <lineage>
        <taxon>Bacteria</taxon>
        <taxon>Bacillati</taxon>
        <taxon>Actinomycetota</taxon>
        <taxon>Actinomycetes</taxon>
        <taxon>Micrococcales</taxon>
        <taxon>Dermabacteraceae</taxon>
        <taxon>Brachybacterium</taxon>
    </lineage>
</organism>
<sequence>MGDELESDIPVWPVRARHELTEQRIVEAAEVGGDVDQATRVRGIHRTMRERTMLYAEQMRLLTEFFTRDPEVEGCLDVADVSAMKAAVGLRSSTHRAEALIRDAHRSVELMPRTFEALARGDLPEDFHQYLLRRVRRLEDDQVRDVDAHVAVWELASISRSQFERHVRLIVALVSAGTITSPREPERDVRLEHADPASGTATLSVSGPIPEITALMHRLDMSARDVQRAQRHALESGEEGPLPFDIDENLRERGSALSLATLRYAILTRSMLDIDPVQETATLHKILVTVPAMTLMGRENAPGLLNGTTPISADQARALAAGQNTWYRILTDPITGAYLPVTAETYQPTAQMRLQLRLRHPLCAAPGCTRPTVLAAEDDHLIEYDHEDPGSGGPTSLWNLHRLCWLHHKQKTAGQTDPTRDVEDTSCREPVETTWTIDGDVATRTRADHDLLTPIIAKTLAATWQSHERLHEEAVHLREEEQATPPADRVAQERRSIVRRFFLPPRTDPPPKRSETWDEPPPF</sequence>
<comment type="caution">
    <text evidence="2">The sequence shown here is derived from an EMBL/GenBank/DDBJ whole genome shotgun (WGS) entry which is preliminary data.</text>
</comment>
<gene>
    <name evidence="2" type="ORF">CIK66_13985</name>
</gene>
<dbReference type="CDD" id="cd00085">
    <property type="entry name" value="HNHc"/>
    <property type="match status" value="1"/>
</dbReference>